<evidence type="ECO:0000256" key="2">
    <source>
        <dbReference type="ARBA" id="ARBA00023125"/>
    </source>
</evidence>
<organism evidence="6 7">
    <name type="scientific">Cereibacter changlensis JA139</name>
    <dbReference type="NCBI Taxonomy" id="1188249"/>
    <lineage>
        <taxon>Bacteria</taxon>
        <taxon>Pseudomonadati</taxon>
        <taxon>Pseudomonadota</taxon>
        <taxon>Alphaproteobacteria</taxon>
        <taxon>Rhodobacterales</taxon>
        <taxon>Paracoccaceae</taxon>
        <taxon>Cereibacter</taxon>
    </lineage>
</organism>
<dbReference type="InterPro" id="IPR036388">
    <property type="entry name" value="WH-like_DNA-bd_sf"/>
</dbReference>
<dbReference type="Pfam" id="PF01614">
    <property type="entry name" value="IclR_C"/>
    <property type="match status" value="1"/>
</dbReference>
<name>A0A2T4JQT0_9RHOB</name>
<dbReference type="GO" id="GO:0045892">
    <property type="term" value="P:negative regulation of DNA-templated transcription"/>
    <property type="evidence" value="ECO:0007669"/>
    <property type="project" value="TreeGrafter"/>
</dbReference>
<dbReference type="OrthoDB" id="8357778at2"/>
<dbReference type="SUPFAM" id="SSF46785">
    <property type="entry name" value="Winged helix' DNA-binding domain"/>
    <property type="match status" value="1"/>
</dbReference>
<dbReference type="AlphaFoldDB" id="A0A2T4JQT0"/>
<reference evidence="6 7" key="1">
    <citation type="submission" date="2018-03" db="EMBL/GenBank/DDBJ databases">
        <title>Cereibacter changlensis.</title>
        <authorList>
            <person name="Meyer T.E."/>
            <person name="Miller S."/>
            <person name="Lodha T."/>
            <person name="Gandham S."/>
            <person name="Chintalapati S."/>
            <person name="Chintalapati V.R."/>
        </authorList>
    </citation>
    <scope>NUCLEOTIDE SEQUENCE [LARGE SCALE GENOMIC DNA]</scope>
    <source>
        <strain evidence="6 7">JA139</strain>
    </source>
</reference>
<dbReference type="PANTHER" id="PTHR30136">
    <property type="entry name" value="HELIX-TURN-HELIX TRANSCRIPTIONAL REGULATOR, ICLR FAMILY"/>
    <property type="match status" value="1"/>
</dbReference>
<feature type="domain" description="IclR-ED" evidence="5">
    <location>
        <begin position="61"/>
        <end position="245"/>
    </location>
</feature>
<evidence type="ECO:0000259" key="4">
    <source>
        <dbReference type="PROSITE" id="PS51077"/>
    </source>
</evidence>
<dbReference type="Pfam" id="PF09339">
    <property type="entry name" value="HTH_IclR"/>
    <property type="match status" value="1"/>
</dbReference>
<dbReference type="Proteomes" id="UP000241010">
    <property type="component" value="Unassembled WGS sequence"/>
</dbReference>
<dbReference type="Gene3D" id="1.10.10.10">
    <property type="entry name" value="Winged helix-like DNA-binding domain superfamily/Winged helix DNA-binding domain"/>
    <property type="match status" value="1"/>
</dbReference>
<dbReference type="EMBL" id="PZKG01000120">
    <property type="protein sequence ID" value="PTE20272.1"/>
    <property type="molecule type" value="Genomic_DNA"/>
</dbReference>
<dbReference type="InterPro" id="IPR036390">
    <property type="entry name" value="WH_DNA-bd_sf"/>
</dbReference>
<feature type="domain" description="HTH iclR-type" evidence="4">
    <location>
        <begin position="3"/>
        <end position="64"/>
    </location>
</feature>
<keyword evidence="3" id="KW-0804">Transcription</keyword>
<gene>
    <name evidence="6" type="ORF">C5F48_18445</name>
</gene>
<dbReference type="InterPro" id="IPR005471">
    <property type="entry name" value="Tscrpt_reg_IclR_N"/>
</dbReference>
<evidence type="ECO:0000313" key="6">
    <source>
        <dbReference type="EMBL" id="PTE20272.1"/>
    </source>
</evidence>
<evidence type="ECO:0000259" key="5">
    <source>
        <dbReference type="PROSITE" id="PS51078"/>
    </source>
</evidence>
<dbReference type="PROSITE" id="PS51077">
    <property type="entry name" value="HTH_ICLR"/>
    <property type="match status" value="1"/>
</dbReference>
<dbReference type="GO" id="GO:0003700">
    <property type="term" value="F:DNA-binding transcription factor activity"/>
    <property type="evidence" value="ECO:0007669"/>
    <property type="project" value="TreeGrafter"/>
</dbReference>
<proteinExistence type="predicted"/>
<dbReference type="SUPFAM" id="SSF55781">
    <property type="entry name" value="GAF domain-like"/>
    <property type="match status" value="1"/>
</dbReference>
<dbReference type="InterPro" id="IPR029016">
    <property type="entry name" value="GAF-like_dom_sf"/>
</dbReference>
<dbReference type="SMART" id="SM00346">
    <property type="entry name" value="HTH_ICLR"/>
    <property type="match status" value="1"/>
</dbReference>
<dbReference type="InterPro" id="IPR050707">
    <property type="entry name" value="HTH_MetabolicPath_Reg"/>
</dbReference>
<dbReference type="PANTHER" id="PTHR30136:SF24">
    <property type="entry name" value="HTH-TYPE TRANSCRIPTIONAL REPRESSOR ALLR"/>
    <property type="match status" value="1"/>
</dbReference>
<dbReference type="PROSITE" id="PS51078">
    <property type="entry name" value="ICLR_ED"/>
    <property type="match status" value="1"/>
</dbReference>
<evidence type="ECO:0000256" key="1">
    <source>
        <dbReference type="ARBA" id="ARBA00023015"/>
    </source>
</evidence>
<dbReference type="GO" id="GO:0003677">
    <property type="term" value="F:DNA binding"/>
    <property type="evidence" value="ECO:0007669"/>
    <property type="project" value="UniProtKB-KW"/>
</dbReference>
<keyword evidence="2" id="KW-0238">DNA-binding</keyword>
<dbReference type="Gene3D" id="3.30.450.40">
    <property type="match status" value="1"/>
</dbReference>
<protein>
    <submittedName>
        <fullName evidence="6">Iron ABC transporter substrate-binding protein</fullName>
    </submittedName>
</protein>
<dbReference type="InterPro" id="IPR014757">
    <property type="entry name" value="Tscrpt_reg_IclR_C"/>
</dbReference>
<sequence length="247" mass="26261">MSGRGVERILDLIEWFAAHPTPATLAHVAKVLDLPKSSALVMLRTLVDRGYVQKLEAGDYMLVRLPGDISGRSKPWGAMLALATPHLQAAVAASEESGFVAVLEGGQVRYLNKILPAREIRYDRDISRTRPAHRVASGIVLLAAQSDAELDAYCAEAGLGEAEAAEVRRVVAVARQDGFYVNLKGVVEGAAGVAAPILDASGRAIAAINISGPQARIAANSDRATQVVLETARAVTEDIGRRAFRTM</sequence>
<keyword evidence="7" id="KW-1185">Reference proteome</keyword>
<accession>A0A2T4JQT0</accession>
<evidence type="ECO:0000256" key="3">
    <source>
        <dbReference type="ARBA" id="ARBA00023163"/>
    </source>
</evidence>
<comment type="caution">
    <text evidence="6">The sequence shown here is derived from an EMBL/GenBank/DDBJ whole genome shotgun (WGS) entry which is preliminary data.</text>
</comment>
<evidence type="ECO:0000313" key="7">
    <source>
        <dbReference type="Proteomes" id="UP000241010"/>
    </source>
</evidence>
<keyword evidence="1" id="KW-0805">Transcription regulation</keyword>